<reference evidence="2" key="2">
    <citation type="submission" date="2023-01" db="EMBL/GenBank/DDBJ databases">
        <authorList>
            <person name="Petersen C."/>
        </authorList>
    </citation>
    <scope>NUCLEOTIDE SEQUENCE</scope>
    <source>
        <strain evidence="2">IBT 17514</strain>
    </source>
</reference>
<dbReference type="PROSITE" id="PS50181">
    <property type="entry name" value="FBOX"/>
    <property type="match status" value="1"/>
</dbReference>
<reference evidence="2" key="1">
    <citation type="journal article" date="2023" name="IMA Fungus">
        <title>Comparative genomic study of the Penicillium genus elucidates a diverse pangenome and 15 lateral gene transfer events.</title>
        <authorList>
            <person name="Petersen C."/>
            <person name="Sorensen T."/>
            <person name="Nielsen M.R."/>
            <person name="Sondergaard T.E."/>
            <person name="Sorensen J.L."/>
            <person name="Fitzpatrick D.A."/>
            <person name="Frisvad J.C."/>
            <person name="Nielsen K.L."/>
        </authorList>
    </citation>
    <scope>NUCLEOTIDE SEQUENCE</scope>
    <source>
        <strain evidence="2">IBT 17514</strain>
    </source>
</reference>
<proteinExistence type="predicted"/>
<name>A0AAD6MRM2_9EURO</name>
<dbReference type="InterPro" id="IPR001810">
    <property type="entry name" value="F-box_dom"/>
</dbReference>
<evidence type="ECO:0000313" key="3">
    <source>
        <dbReference type="Proteomes" id="UP001215712"/>
    </source>
</evidence>
<protein>
    <recommendedName>
        <fullName evidence="1">F-box domain-containing protein</fullName>
    </recommendedName>
</protein>
<accession>A0AAD6MRM2</accession>
<dbReference type="EMBL" id="JAQJAN010000019">
    <property type="protein sequence ID" value="KAJ5709149.1"/>
    <property type="molecule type" value="Genomic_DNA"/>
</dbReference>
<dbReference type="AlphaFoldDB" id="A0AAD6MRM2"/>
<organism evidence="2 3">
    <name type="scientific">Penicillium malachiteum</name>
    <dbReference type="NCBI Taxonomy" id="1324776"/>
    <lineage>
        <taxon>Eukaryota</taxon>
        <taxon>Fungi</taxon>
        <taxon>Dikarya</taxon>
        <taxon>Ascomycota</taxon>
        <taxon>Pezizomycotina</taxon>
        <taxon>Eurotiomycetes</taxon>
        <taxon>Eurotiomycetidae</taxon>
        <taxon>Eurotiales</taxon>
        <taxon>Aspergillaceae</taxon>
        <taxon>Penicillium</taxon>
    </lineage>
</organism>
<sequence>MTRNDFDFPRKGFPLHPDPGEALRPREYFSTSPYYFHDEQAESIVRTSAYYHKDPALAVIYFPPGEHVAVCLSLANPFQRSSSTGLGFLDRLPPELLSNILYGLDMRSVLIFRQVNVRSREVVHYLPQYNKIVVHGLNTLCGLLRTGLAVHISLLEFYNALSTKSCAFCGEFGGFICLPIWKRCCFKCVEVSPETQMKSFYSHAILDQFFIPESESERK</sequence>
<feature type="domain" description="F-box" evidence="1">
    <location>
        <begin position="86"/>
        <end position="132"/>
    </location>
</feature>
<dbReference type="SUPFAM" id="SSF81383">
    <property type="entry name" value="F-box domain"/>
    <property type="match status" value="1"/>
</dbReference>
<dbReference type="Pfam" id="PF00646">
    <property type="entry name" value="F-box"/>
    <property type="match status" value="1"/>
</dbReference>
<keyword evidence="3" id="KW-1185">Reference proteome</keyword>
<gene>
    <name evidence="2" type="ORF">N7493_010483</name>
</gene>
<dbReference type="Proteomes" id="UP001215712">
    <property type="component" value="Unassembled WGS sequence"/>
</dbReference>
<evidence type="ECO:0000313" key="2">
    <source>
        <dbReference type="EMBL" id="KAJ5709149.1"/>
    </source>
</evidence>
<comment type="caution">
    <text evidence="2">The sequence shown here is derived from an EMBL/GenBank/DDBJ whole genome shotgun (WGS) entry which is preliminary data.</text>
</comment>
<dbReference type="InterPro" id="IPR036047">
    <property type="entry name" value="F-box-like_dom_sf"/>
</dbReference>
<evidence type="ECO:0000259" key="1">
    <source>
        <dbReference type="PROSITE" id="PS50181"/>
    </source>
</evidence>